<name>A0ABV7W1Y2_9BURK</name>
<keyword evidence="2" id="KW-1185">Reference proteome</keyword>
<protein>
    <submittedName>
        <fullName evidence="1">Uncharacterized protein</fullName>
    </submittedName>
</protein>
<evidence type="ECO:0000313" key="2">
    <source>
        <dbReference type="Proteomes" id="UP001595729"/>
    </source>
</evidence>
<dbReference type="Proteomes" id="UP001595729">
    <property type="component" value="Unassembled WGS sequence"/>
</dbReference>
<reference evidence="2" key="1">
    <citation type="journal article" date="2019" name="Int. J. Syst. Evol. Microbiol.">
        <title>The Global Catalogue of Microorganisms (GCM) 10K type strain sequencing project: providing services to taxonomists for standard genome sequencing and annotation.</title>
        <authorList>
            <consortium name="The Broad Institute Genomics Platform"/>
            <consortium name="The Broad Institute Genome Sequencing Center for Infectious Disease"/>
            <person name="Wu L."/>
            <person name="Ma J."/>
        </authorList>
    </citation>
    <scope>NUCLEOTIDE SEQUENCE [LARGE SCALE GENOMIC DNA]</scope>
    <source>
        <strain evidence="2">KCTC 42501</strain>
    </source>
</reference>
<evidence type="ECO:0000313" key="1">
    <source>
        <dbReference type="EMBL" id="MFC3682741.1"/>
    </source>
</evidence>
<dbReference type="EMBL" id="JBHRXX010000002">
    <property type="protein sequence ID" value="MFC3682741.1"/>
    <property type="molecule type" value="Genomic_DNA"/>
</dbReference>
<dbReference type="RefSeq" id="WP_382171127.1">
    <property type="nucleotide sequence ID" value="NZ_JBHRXX010000002.1"/>
</dbReference>
<organism evidence="1 2">
    <name type="scientific">Hydrogenophaga luteola</name>
    <dbReference type="NCBI Taxonomy" id="1591122"/>
    <lineage>
        <taxon>Bacteria</taxon>
        <taxon>Pseudomonadati</taxon>
        <taxon>Pseudomonadota</taxon>
        <taxon>Betaproteobacteria</taxon>
        <taxon>Burkholderiales</taxon>
        <taxon>Comamonadaceae</taxon>
        <taxon>Hydrogenophaga</taxon>
    </lineage>
</organism>
<proteinExistence type="predicted"/>
<comment type="caution">
    <text evidence="1">The sequence shown here is derived from an EMBL/GenBank/DDBJ whole genome shotgun (WGS) entry which is preliminary data.</text>
</comment>
<sequence>MSQRQQVNVPITWQLAPTSLTQPILPNWQFHLFNVNLGTSSNPSVEQAALERVGSYGRQIGHLAEALELVVRRLKLLESKDLTPEEKDVIQVFLGDVSTIRQIKASLSDI</sequence>
<accession>A0ABV7W1Y2</accession>
<gene>
    <name evidence="1" type="ORF">ACFOPI_03990</name>
</gene>